<dbReference type="RefSeq" id="WP_203858609.1">
    <property type="nucleotide sequence ID" value="NZ_BAAAZQ010000001.1"/>
</dbReference>
<gene>
    <name evidence="1" type="ORF">Pma05_37010</name>
</gene>
<evidence type="ECO:0008006" key="3">
    <source>
        <dbReference type="Google" id="ProtNLM"/>
    </source>
</evidence>
<name>A0ABQ4ER69_9ACTN</name>
<reference evidence="1 2" key="1">
    <citation type="submission" date="2021-01" db="EMBL/GenBank/DDBJ databases">
        <title>Whole genome shotgun sequence of Plantactinospora mayteni NBRC 109088.</title>
        <authorList>
            <person name="Komaki H."/>
            <person name="Tamura T."/>
        </authorList>
    </citation>
    <scope>NUCLEOTIDE SEQUENCE [LARGE SCALE GENOMIC DNA]</scope>
    <source>
        <strain evidence="1 2">NBRC 109088</strain>
    </source>
</reference>
<dbReference type="EMBL" id="BONX01000023">
    <property type="protein sequence ID" value="GIG97128.1"/>
    <property type="molecule type" value="Genomic_DNA"/>
</dbReference>
<keyword evidence="2" id="KW-1185">Reference proteome</keyword>
<comment type="caution">
    <text evidence="1">The sequence shown here is derived from an EMBL/GenBank/DDBJ whole genome shotgun (WGS) entry which is preliminary data.</text>
</comment>
<dbReference type="Proteomes" id="UP000621500">
    <property type="component" value="Unassembled WGS sequence"/>
</dbReference>
<evidence type="ECO:0000313" key="1">
    <source>
        <dbReference type="EMBL" id="GIG97128.1"/>
    </source>
</evidence>
<sequence>MATTGYRAGQPRSALTRRVVLALVSQEPARFEPLLDSFTLADRWQRERVRTVLHSFLRGYHAAARAREFDDIHADLAGLDRYYRPFGYEGAAMGFGPWAYLRRRSYRDFEEVMAAVSPHIVYQNYVGLGWWLAIRNRIRPSRTERIVEGLDPHYRLLPYEGWGFRAGFLNTGRPAVTRAFHRFGEDAMHVCHQGYGRSLWFVCMGDLGRARTLVESLPPGVRGDCYSGIGLGFAYSWLDRAGRVAGVLAQIPPTYRSDFLQGAAFGWEARQLADRPMFDELVGPLDPALRGQIEDSLTAVADARRELDARGEHRRFYQAWREETRARLPARIGDPPR</sequence>
<organism evidence="1 2">
    <name type="scientific">Plantactinospora mayteni</name>
    <dbReference type="NCBI Taxonomy" id="566021"/>
    <lineage>
        <taxon>Bacteria</taxon>
        <taxon>Bacillati</taxon>
        <taxon>Actinomycetota</taxon>
        <taxon>Actinomycetes</taxon>
        <taxon>Micromonosporales</taxon>
        <taxon>Micromonosporaceae</taxon>
        <taxon>Plantactinospora</taxon>
    </lineage>
</organism>
<accession>A0ABQ4ER69</accession>
<evidence type="ECO:0000313" key="2">
    <source>
        <dbReference type="Proteomes" id="UP000621500"/>
    </source>
</evidence>
<dbReference type="Pfam" id="PF08012">
    <property type="entry name" value="DUF1702"/>
    <property type="match status" value="1"/>
</dbReference>
<protein>
    <recommendedName>
        <fullName evidence="3">DUF1702 family protein</fullName>
    </recommendedName>
</protein>
<dbReference type="InterPro" id="IPR012964">
    <property type="entry name" value="DUF1702"/>
</dbReference>
<proteinExistence type="predicted"/>